<reference evidence="2" key="2">
    <citation type="submission" date="2015-01" db="EMBL/GenBank/DDBJ databases">
        <title>Evolutionary Origins and Diversification of the Mycorrhizal Mutualists.</title>
        <authorList>
            <consortium name="DOE Joint Genome Institute"/>
            <consortium name="Mycorrhizal Genomics Consortium"/>
            <person name="Kohler A."/>
            <person name="Kuo A."/>
            <person name="Nagy L.G."/>
            <person name="Floudas D."/>
            <person name="Copeland A."/>
            <person name="Barry K.W."/>
            <person name="Cichocki N."/>
            <person name="Veneault-Fourrey C."/>
            <person name="LaButti K."/>
            <person name="Lindquist E.A."/>
            <person name="Lipzen A."/>
            <person name="Lundell T."/>
            <person name="Morin E."/>
            <person name="Murat C."/>
            <person name="Riley R."/>
            <person name="Ohm R."/>
            <person name="Sun H."/>
            <person name="Tunlid A."/>
            <person name="Henrissat B."/>
            <person name="Grigoriev I.V."/>
            <person name="Hibbett D.S."/>
            <person name="Martin F."/>
        </authorList>
    </citation>
    <scope>NUCLEOTIDE SEQUENCE [LARGE SCALE GENOMIC DNA]</scope>
    <source>
        <strain evidence="2">Zn</strain>
    </source>
</reference>
<dbReference type="PANTHER" id="PTHR48182">
    <property type="entry name" value="PROTEIN SERAC1"/>
    <property type="match status" value="1"/>
</dbReference>
<dbReference type="OrthoDB" id="1658288at2759"/>
<evidence type="ECO:0000313" key="1">
    <source>
        <dbReference type="EMBL" id="KIN03100.1"/>
    </source>
</evidence>
<dbReference type="InParanoid" id="A0A0C3HJ79"/>
<dbReference type="EMBL" id="KN832874">
    <property type="protein sequence ID" value="KIN03100.1"/>
    <property type="molecule type" value="Genomic_DNA"/>
</dbReference>
<dbReference type="InterPro" id="IPR029058">
    <property type="entry name" value="AB_hydrolase_fold"/>
</dbReference>
<keyword evidence="2" id="KW-1185">Reference proteome</keyword>
<dbReference type="Gene3D" id="3.40.50.1820">
    <property type="entry name" value="alpha/beta hydrolase"/>
    <property type="match status" value="1"/>
</dbReference>
<dbReference type="PANTHER" id="PTHR48182:SF3">
    <property type="entry name" value="DUF676 DOMAIN-CONTAINING PROTEIN"/>
    <property type="match status" value="1"/>
</dbReference>
<gene>
    <name evidence="1" type="ORF">OIDMADRAFT_119545</name>
</gene>
<proteinExistence type="predicted"/>
<organism evidence="1 2">
    <name type="scientific">Oidiodendron maius (strain Zn)</name>
    <dbReference type="NCBI Taxonomy" id="913774"/>
    <lineage>
        <taxon>Eukaryota</taxon>
        <taxon>Fungi</taxon>
        <taxon>Dikarya</taxon>
        <taxon>Ascomycota</taxon>
        <taxon>Pezizomycotina</taxon>
        <taxon>Leotiomycetes</taxon>
        <taxon>Leotiomycetes incertae sedis</taxon>
        <taxon>Myxotrichaceae</taxon>
        <taxon>Oidiodendron</taxon>
    </lineage>
</organism>
<accession>A0A0C3HJ79</accession>
<reference evidence="1 2" key="1">
    <citation type="submission" date="2014-04" db="EMBL/GenBank/DDBJ databases">
        <authorList>
            <consortium name="DOE Joint Genome Institute"/>
            <person name="Kuo A."/>
            <person name="Martino E."/>
            <person name="Perotto S."/>
            <person name="Kohler A."/>
            <person name="Nagy L.G."/>
            <person name="Floudas D."/>
            <person name="Copeland A."/>
            <person name="Barry K.W."/>
            <person name="Cichocki N."/>
            <person name="Veneault-Fourrey C."/>
            <person name="LaButti K."/>
            <person name="Lindquist E.A."/>
            <person name="Lipzen A."/>
            <person name="Lundell T."/>
            <person name="Morin E."/>
            <person name="Murat C."/>
            <person name="Sun H."/>
            <person name="Tunlid A."/>
            <person name="Henrissat B."/>
            <person name="Grigoriev I.V."/>
            <person name="Hibbett D.S."/>
            <person name="Martin F."/>
            <person name="Nordberg H.P."/>
            <person name="Cantor M.N."/>
            <person name="Hua S.X."/>
        </authorList>
    </citation>
    <scope>NUCLEOTIDE SEQUENCE [LARGE SCALE GENOMIC DNA]</scope>
    <source>
        <strain evidence="1 2">Zn</strain>
    </source>
</reference>
<sequence length="387" mass="43480">MAAPARSVVFRVTGLALDRADAVVTSLTTVINKHLSLSESAHLKYTVSAIPSCDDEHTSAALVTFQNGVPLFLNHLAEHPLADYPIETDNGDINFDRHFFGFTQLYDPDPAHPVDADIIAITGLDGHAYGSWRGKGELGRMWLRDFLSKDLPRCRTMTYGYNSKLLSQGIDTIMTYGLEFIEGLERVRNTPELQQRPVIFIAHSFGGIILAHTLVKARQADGEDHPAIASLYKATYGILFFATPHKGLIIDDIQSMIAASENHPRNKLLQEIKLNSDLLASQLIDFKNLIRDRKIVSFFETEQTRRLEWDPKSQSWGRTGNYITVADMDTSILQLPIQTESPIPLHSDHSQIVKFDSRNVLGYKFALEKLREFVADASNVVSRRFRT</sequence>
<name>A0A0C3HJ79_OIDMZ</name>
<dbReference type="InterPro" id="IPR052374">
    <property type="entry name" value="SERAC1"/>
</dbReference>
<dbReference type="SUPFAM" id="SSF53474">
    <property type="entry name" value="alpha/beta-Hydrolases"/>
    <property type="match status" value="1"/>
</dbReference>
<dbReference type="Proteomes" id="UP000054321">
    <property type="component" value="Unassembled WGS sequence"/>
</dbReference>
<evidence type="ECO:0008006" key="3">
    <source>
        <dbReference type="Google" id="ProtNLM"/>
    </source>
</evidence>
<protein>
    <recommendedName>
        <fullName evidence="3">DUF676 domain-containing protein</fullName>
    </recommendedName>
</protein>
<dbReference type="AlphaFoldDB" id="A0A0C3HJ79"/>
<evidence type="ECO:0000313" key="2">
    <source>
        <dbReference type="Proteomes" id="UP000054321"/>
    </source>
</evidence>
<dbReference type="HOGENOM" id="CLU_000288_182_5_1"/>